<accession>A0ACC5R6B9</accession>
<organism evidence="1 2">
    <name type="scientific">Taklimakanibacter albus</name>
    <dbReference type="NCBI Taxonomy" id="2800327"/>
    <lineage>
        <taxon>Bacteria</taxon>
        <taxon>Pseudomonadati</taxon>
        <taxon>Pseudomonadota</taxon>
        <taxon>Alphaproteobacteria</taxon>
        <taxon>Hyphomicrobiales</taxon>
        <taxon>Aestuariivirgaceae</taxon>
        <taxon>Taklimakanibacter</taxon>
    </lineage>
</organism>
<dbReference type="Proteomes" id="UP000616151">
    <property type="component" value="Unassembled WGS sequence"/>
</dbReference>
<reference evidence="1" key="1">
    <citation type="submission" date="2021-01" db="EMBL/GenBank/DDBJ databases">
        <authorList>
            <person name="Sun Q."/>
        </authorList>
    </citation>
    <scope>NUCLEOTIDE SEQUENCE</scope>
    <source>
        <strain evidence="1">YIM B02566</strain>
    </source>
</reference>
<gene>
    <name evidence="1" type="ORF">JHL16_17825</name>
</gene>
<dbReference type="EMBL" id="JAENHL010000007">
    <property type="protein sequence ID" value="MBK1868216.1"/>
    <property type="molecule type" value="Genomic_DNA"/>
</dbReference>
<sequence length="678" mass="75123">MGMFNPRYARLFETVRIGPKTAPNRFYQTPHASGMGWRAPKASAALRGIKAEGGWGVVATEYCSIHPSSDDFPFGYLSLWDEDDVRALAKTAEAIHAHGSLAAVELWHGGFHANNRLTREPLLSPSGQRAKFIQPMGARAMDKADIAEFRRWQKDAAARARKAGFDIVYVYAGHDYLPLQFLSPRTNRRSDEYGGSIENRTRLLREMIEETRAAVKDDCAVALRLAVDELHGPKGITHDGEARDIVGVLAELPDLWDVNVAGALGNDSKSARFSEEGFQEDYVSFVKKMTTKPVVGVGRFTSPDMMMSQLRRGILDFIGAARPSIADPFLPQKIREGREDEIRECIGCNICRAANNESIPIRCTQNPTMGEEWRRGWHPEKIAPKRSEKSILVIGGGPAGLECALALGRRGHQVALAEARRELGGRVLAEARLPGLASWIRVRDHREHMIGKLSNIAVYRESRMTAEDVEGFGADHVVVATGGIWRRDAIGAFGEEPLSLPESDKILTPHDIERLAGTAQSIVIYDDDHYAVGSALAEMLKRQGHKVTYVTPAPVVSSWTQMTDEQGFIQSRLMALDVELVLSHQLKGMAGDQARFVCVYSGRERDLTCDTLLLVTGRVPDDSLYRDLVHRLPQGTVSAIGDCHAPSHIADAVFAGHRFAREFDEPRSELLRRERPEP</sequence>
<keyword evidence="2" id="KW-1185">Reference proteome</keyword>
<name>A0ACC5R6B9_9HYPH</name>
<evidence type="ECO:0000313" key="2">
    <source>
        <dbReference type="Proteomes" id="UP000616151"/>
    </source>
</evidence>
<protein>
    <submittedName>
        <fullName evidence="1">FAD-dependent oxidoreductase</fullName>
    </submittedName>
</protein>
<evidence type="ECO:0000313" key="1">
    <source>
        <dbReference type="EMBL" id="MBK1868216.1"/>
    </source>
</evidence>
<proteinExistence type="predicted"/>
<comment type="caution">
    <text evidence="1">The sequence shown here is derived from an EMBL/GenBank/DDBJ whole genome shotgun (WGS) entry which is preliminary data.</text>
</comment>